<sequence>METINTIDSEEKTVFMIISHKYKGLKGIVVSGKKVYQLPCSIGMRTYNLKEIIKRKGFWLIKSDRYSTKQLKELSYKRADKFIINNIPLYLF</sequence>
<name>X0TIG8_9ZZZZ</name>
<evidence type="ECO:0000313" key="1">
    <source>
        <dbReference type="EMBL" id="GAF93353.1"/>
    </source>
</evidence>
<proteinExistence type="predicted"/>
<reference evidence="1" key="1">
    <citation type="journal article" date="2014" name="Front. Microbiol.">
        <title>High frequency of phylogenetically diverse reductive dehalogenase-homologous genes in deep subseafloor sedimentary metagenomes.</title>
        <authorList>
            <person name="Kawai M."/>
            <person name="Futagami T."/>
            <person name="Toyoda A."/>
            <person name="Takaki Y."/>
            <person name="Nishi S."/>
            <person name="Hori S."/>
            <person name="Arai W."/>
            <person name="Tsubouchi T."/>
            <person name="Morono Y."/>
            <person name="Uchiyama I."/>
            <person name="Ito T."/>
            <person name="Fujiyama A."/>
            <person name="Inagaki F."/>
            <person name="Takami H."/>
        </authorList>
    </citation>
    <scope>NUCLEOTIDE SEQUENCE</scope>
    <source>
        <strain evidence="1">Expedition CK06-06</strain>
    </source>
</reference>
<comment type="caution">
    <text evidence="1">The sequence shown here is derived from an EMBL/GenBank/DDBJ whole genome shotgun (WGS) entry which is preliminary data.</text>
</comment>
<accession>X0TIG8</accession>
<dbReference type="AlphaFoldDB" id="X0TIG8"/>
<protein>
    <submittedName>
        <fullName evidence="1">Uncharacterized protein</fullName>
    </submittedName>
</protein>
<gene>
    <name evidence="1" type="ORF">S01H1_29847</name>
</gene>
<dbReference type="EMBL" id="BARS01018339">
    <property type="protein sequence ID" value="GAF93353.1"/>
    <property type="molecule type" value="Genomic_DNA"/>
</dbReference>
<organism evidence="1">
    <name type="scientific">marine sediment metagenome</name>
    <dbReference type="NCBI Taxonomy" id="412755"/>
    <lineage>
        <taxon>unclassified sequences</taxon>
        <taxon>metagenomes</taxon>
        <taxon>ecological metagenomes</taxon>
    </lineage>
</organism>